<dbReference type="RefSeq" id="WP_201364933.1">
    <property type="nucleotide sequence ID" value="NZ_BNJJ01000017.1"/>
</dbReference>
<comment type="caution">
    <text evidence="1">The sequence shown here is derived from an EMBL/GenBank/DDBJ whole genome shotgun (WGS) entry which is preliminary data.</text>
</comment>
<evidence type="ECO:0000313" key="2">
    <source>
        <dbReference type="Proteomes" id="UP000635565"/>
    </source>
</evidence>
<evidence type="ECO:0000313" key="1">
    <source>
        <dbReference type="EMBL" id="GHO87364.1"/>
    </source>
</evidence>
<reference evidence="1 2" key="1">
    <citation type="journal article" date="2021" name="Int. J. Syst. Evol. Microbiol.">
        <title>Reticulibacter mediterranei gen. nov., sp. nov., within the new family Reticulibacteraceae fam. nov., and Ktedonospora formicarum gen. nov., sp. nov., Ktedonobacter robiniae sp. nov., Dictyobacter formicarum sp. nov. and Dictyobacter arantiisoli sp. nov., belonging to the class Ktedonobacteria.</title>
        <authorList>
            <person name="Yabe S."/>
            <person name="Zheng Y."/>
            <person name="Wang C.M."/>
            <person name="Sakai Y."/>
            <person name="Abe K."/>
            <person name="Yokota A."/>
            <person name="Donadio S."/>
            <person name="Cavaletti L."/>
            <person name="Monciardini P."/>
        </authorList>
    </citation>
    <scope>NUCLEOTIDE SEQUENCE [LARGE SCALE GENOMIC DNA]</scope>
    <source>
        <strain evidence="1 2">SOSP1-9</strain>
    </source>
</reference>
<name>A0ABQ3VNU7_9CHLR</name>
<organism evidence="1 2">
    <name type="scientific">Dictyobacter formicarum</name>
    <dbReference type="NCBI Taxonomy" id="2778368"/>
    <lineage>
        <taxon>Bacteria</taxon>
        <taxon>Bacillati</taxon>
        <taxon>Chloroflexota</taxon>
        <taxon>Ktedonobacteria</taxon>
        <taxon>Ktedonobacterales</taxon>
        <taxon>Dictyobacteraceae</taxon>
        <taxon>Dictyobacter</taxon>
    </lineage>
</organism>
<protein>
    <submittedName>
        <fullName evidence="1">Uncharacterized protein</fullName>
    </submittedName>
</protein>
<dbReference type="Proteomes" id="UP000635565">
    <property type="component" value="Unassembled WGS sequence"/>
</dbReference>
<dbReference type="Gene3D" id="6.10.140.2180">
    <property type="match status" value="1"/>
</dbReference>
<sequence>MKGNAVLSKDELASATREDMMHLFQVFVGGLMGDFAQYLQQKKDTNHDEEK</sequence>
<gene>
    <name evidence="1" type="ORF">KSZ_53700</name>
</gene>
<keyword evidence="2" id="KW-1185">Reference proteome</keyword>
<dbReference type="EMBL" id="BNJJ01000017">
    <property type="protein sequence ID" value="GHO87364.1"/>
    <property type="molecule type" value="Genomic_DNA"/>
</dbReference>
<accession>A0ABQ3VNU7</accession>
<proteinExistence type="predicted"/>